<dbReference type="GO" id="GO:0030490">
    <property type="term" value="P:maturation of SSU-rRNA"/>
    <property type="evidence" value="ECO:0007669"/>
    <property type="project" value="TreeGrafter"/>
</dbReference>
<keyword evidence="4" id="KW-0698">rRNA processing</keyword>
<dbReference type="Proteomes" id="UP001459277">
    <property type="component" value="Unassembled WGS sequence"/>
</dbReference>
<evidence type="ECO:0000256" key="2">
    <source>
        <dbReference type="ARBA" id="ARBA00007466"/>
    </source>
</evidence>
<dbReference type="AlphaFoldDB" id="A0AAW2CB99"/>
<protein>
    <submittedName>
        <fullName evidence="7">Uncharacterized protein</fullName>
    </submittedName>
</protein>
<organism evidence="7 8">
    <name type="scientific">Lithocarpus litseifolius</name>
    <dbReference type="NCBI Taxonomy" id="425828"/>
    <lineage>
        <taxon>Eukaryota</taxon>
        <taxon>Viridiplantae</taxon>
        <taxon>Streptophyta</taxon>
        <taxon>Embryophyta</taxon>
        <taxon>Tracheophyta</taxon>
        <taxon>Spermatophyta</taxon>
        <taxon>Magnoliopsida</taxon>
        <taxon>eudicotyledons</taxon>
        <taxon>Gunneridae</taxon>
        <taxon>Pentapetalae</taxon>
        <taxon>rosids</taxon>
        <taxon>fabids</taxon>
        <taxon>Fagales</taxon>
        <taxon>Fagaceae</taxon>
        <taxon>Lithocarpus</taxon>
    </lineage>
</organism>
<evidence type="ECO:0000313" key="8">
    <source>
        <dbReference type="Proteomes" id="UP001459277"/>
    </source>
</evidence>
<comment type="caution">
    <text evidence="7">The sequence shown here is derived from an EMBL/GenBank/DDBJ whole genome shotgun (WGS) entry which is preliminary data.</text>
</comment>
<reference evidence="7 8" key="1">
    <citation type="submission" date="2024-01" db="EMBL/GenBank/DDBJ databases">
        <title>A telomere-to-telomere, gap-free genome of sweet tea (Lithocarpus litseifolius).</title>
        <authorList>
            <person name="Zhou J."/>
        </authorList>
    </citation>
    <scope>NUCLEOTIDE SEQUENCE [LARGE SCALE GENOMIC DNA]</scope>
    <source>
        <strain evidence="7">Zhou-2022a</strain>
        <tissue evidence="7">Leaf</tissue>
    </source>
</reference>
<accession>A0AAW2CB99</accession>
<comment type="function">
    <text evidence="6">Involved in nucleolar processing of pre-18S ribosomal RNA. Has a role in the nuclear export of 40S pre-ribosomal subunit to the cytoplasm.</text>
</comment>
<proteinExistence type="inferred from homology"/>
<keyword evidence="8" id="KW-1185">Reference proteome</keyword>
<gene>
    <name evidence="7" type="ORF">SO802_020167</name>
</gene>
<dbReference type="GO" id="GO:0030692">
    <property type="term" value="C:Noc4p-Nop14p complex"/>
    <property type="evidence" value="ECO:0007669"/>
    <property type="project" value="TreeGrafter"/>
</dbReference>
<comment type="similarity">
    <text evidence="2">Belongs to the NOP14 family.</text>
</comment>
<sequence>MPKQKPVPIEMLNPNFEENFVKGRDYDPDREMAEKRKLQKQVKHEAKGAACELRKDAFFLLEVKEKEKALWEKERAEKYEKALAILQEQEHGIKSGQLGKGRKKGR</sequence>
<dbReference type="EMBL" id="JAZDWU010000007">
    <property type="protein sequence ID" value="KAK9995481.1"/>
    <property type="molecule type" value="Genomic_DNA"/>
</dbReference>
<keyword evidence="3" id="KW-0690">Ribosome biogenesis</keyword>
<evidence type="ECO:0000256" key="4">
    <source>
        <dbReference type="ARBA" id="ARBA00022552"/>
    </source>
</evidence>
<dbReference type="Pfam" id="PF04147">
    <property type="entry name" value="Nop14"/>
    <property type="match status" value="1"/>
</dbReference>
<comment type="subcellular location">
    <subcellularLocation>
        <location evidence="1">Nucleus</location>
        <location evidence="1">Nucleolus</location>
    </subcellularLocation>
</comment>
<dbReference type="PANTHER" id="PTHR23183:SF0">
    <property type="entry name" value="NUCLEOLAR PROTEIN 14"/>
    <property type="match status" value="1"/>
</dbReference>
<keyword evidence="5" id="KW-0539">Nucleus</keyword>
<dbReference type="GO" id="GO:0032040">
    <property type="term" value="C:small-subunit processome"/>
    <property type="evidence" value="ECO:0007669"/>
    <property type="project" value="InterPro"/>
</dbReference>
<evidence type="ECO:0000256" key="6">
    <source>
        <dbReference type="ARBA" id="ARBA00024695"/>
    </source>
</evidence>
<evidence type="ECO:0000256" key="3">
    <source>
        <dbReference type="ARBA" id="ARBA00022517"/>
    </source>
</evidence>
<name>A0AAW2CB99_9ROSI</name>
<evidence type="ECO:0000256" key="1">
    <source>
        <dbReference type="ARBA" id="ARBA00004604"/>
    </source>
</evidence>
<dbReference type="InterPro" id="IPR007276">
    <property type="entry name" value="Nop14"/>
</dbReference>
<evidence type="ECO:0000256" key="5">
    <source>
        <dbReference type="ARBA" id="ARBA00023242"/>
    </source>
</evidence>
<evidence type="ECO:0000313" key="7">
    <source>
        <dbReference type="EMBL" id="KAK9995481.1"/>
    </source>
</evidence>
<dbReference type="PANTHER" id="PTHR23183">
    <property type="entry name" value="NOP14"/>
    <property type="match status" value="1"/>
</dbReference>